<keyword evidence="3" id="KW-0808">Transferase</keyword>
<sequence length="313" mass="36028">MHTSPLPSGAMPNGTRLQVGKYQVIIHNFIAEGGFAHVYLARIEGKSGYVVLKRVAVPDAERLKMVEKEIEFMRRLGNHKYIVRYYESRVDSLPIGGFEALILMEYCPGGGVIDLMNRRLQQRLTEPEILNIFSNVCEALAYMHYCQPPVLHRDLKVENILILSQDQYKLCDFGSAALSKGSYVPSTLKEIQKVEDDVQRHTTLQYRAPEMIDIYQKKPINEKADIWALGVLLYKLCYYTTPFEEQGQLAILNAHYSIPQTPYFSNDLRQLIISMLQEDQQKRPNIYQVVKSVSDLMNVECPIRNVSNQKYKM</sequence>
<keyword evidence="11" id="KW-1185">Reference proteome</keyword>
<evidence type="ECO:0000313" key="11">
    <source>
        <dbReference type="Proteomes" id="UP000193560"/>
    </source>
</evidence>
<gene>
    <name evidence="10" type="ORF">BCR42DRAFT_460461</name>
</gene>
<dbReference type="GO" id="GO:0007015">
    <property type="term" value="P:actin filament organization"/>
    <property type="evidence" value="ECO:0007669"/>
    <property type="project" value="TreeGrafter"/>
</dbReference>
<dbReference type="GO" id="GO:0005737">
    <property type="term" value="C:cytoplasm"/>
    <property type="evidence" value="ECO:0007669"/>
    <property type="project" value="TreeGrafter"/>
</dbReference>
<evidence type="ECO:0000313" key="10">
    <source>
        <dbReference type="EMBL" id="ORZ18003.1"/>
    </source>
</evidence>
<dbReference type="InterPro" id="IPR008271">
    <property type="entry name" value="Ser/Thr_kinase_AS"/>
</dbReference>
<dbReference type="PROSITE" id="PS00108">
    <property type="entry name" value="PROTEIN_KINASE_ST"/>
    <property type="match status" value="1"/>
</dbReference>
<dbReference type="GO" id="GO:0000147">
    <property type="term" value="P:actin cortical patch assembly"/>
    <property type="evidence" value="ECO:0007669"/>
    <property type="project" value="TreeGrafter"/>
</dbReference>
<dbReference type="PANTHER" id="PTHR22967:SF57">
    <property type="entry name" value="AUXILIN, ISOFORM A-RELATED"/>
    <property type="match status" value="1"/>
</dbReference>
<comment type="catalytic activity">
    <reaction evidence="7">
        <text>L-threonyl-[protein] + ATP = O-phospho-L-threonyl-[protein] + ADP + H(+)</text>
        <dbReference type="Rhea" id="RHEA:46608"/>
        <dbReference type="Rhea" id="RHEA-COMP:11060"/>
        <dbReference type="Rhea" id="RHEA-COMP:11605"/>
        <dbReference type="ChEBI" id="CHEBI:15378"/>
        <dbReference type="ChEBI" id="CHEBI:30013"/>
        <dbReference type="ChEBI" id="CHEBI:30616"/>
        <dbReference type="ChEBI" id="CHEBI:61977"/>
        <dbReference type="ChEBI" id="CHEBI:456216"/>
        <dbReference type="EC" id="2.7.11.1"/>
    </reaction>
</comment>
<dbReference type="EC" id="2.7.11.1" evidence="1"/>
<protein>
    <recommendedName>
        <fullName evidence="1">non-specific serine/threonine protein kinase</fullName>
        <ecNumber evidence="1">2.7.11.1</ecNumber>
    </recommendedName>
</protein>
<evidence type="ECO:0000256" key="6">
    <source>
        <dbReference type="ARBA" id="ARBA00022840"/>
    </source>
</evidence>
<keyword evidence="4" id="KW-0547">Nucleotide-binding</keyword>
<dbReference type="InterPro" id="IPR011009">
    <property type="entry name" value="Kinase-like_dom_sf"/>
</dbReference>
<dbReference type="EMBL" id="MCGE01000009">
    <property type="protein sequence ID" value="ORZ18003.1"/>
    <property type="molecule type" value="Genomic_DNA"/>
</dbReference>
<dbReference type="PANTHER" id="PTHR22967">
    <property type="entry name" value="SERINE/THREONINE PROTEIN KINASE"/>
    <property type="match status" value="1"/>
</dbReference>
<dbReference type="SUPFAM" id="SSF56112">
    <property type="entry name" value="Protein kinase-like (PK-like)"/>
    <property type="match status" value="1"/>
</dbReference>
<feature type="domain" description="Protein kinase" evidence="9">
    <location>
        <begin position="24"/>
        <end position="297"/>
    </location>
</feature>
<dbReference type="STRING" id="90262.A0A1X2ILX2"/>
<evidence type="ECO:0000256" key="3">
    <source>
        <dbReference type="ARBA" id="ARBA00022679"/>
    </source>
</evidence>
<dbReference type="OrthoDB" id="2018507at2759"/>
<dbReference type="InterPro" id="IPR000719">
    <property type="entry name" value="Prot_kinase_dom"/>
</dbReference>
<evidence type="ECO:0000259" key="9">
    <source>
        <dbReference type="PROSITE" id="PS50011"/>
    </source>
</evidence>
<keyword evidence="5 10" id="KW-0418">Kinase</keyword>
<dbReference type="SMART" id="SM00220">
    <property type="entry name" value="S_TKc"/>
    <property type="match status" value="1"/>
</dbReference>
<evidence type="ECO:0000256" key="7">
    <source>
        <dbReference type="ARBA" id="ARBA00047899"/>
    </source>
</evidence>
<dbReference type="GO" id="GO:0004674">
    <property type="term" value="F:protein serine/threonine kinase activity"/>
    <property type="evidence" value="ECO:0007669"/>
    <property type="project" value="UniProtKB-KW"/>
</dbReference>
<dbReference type="PROSITE" id="PS50011">
    <property type="entry name" value="PROTEIN_KINASE_DOM"/>
    <property type="match status" value="1"/>
</dbReference>
<accession>A0A1X2ILX2</accession>
<organism evidence="10 11">
    <name type="scientific">Absidia repens</name>
    <dbReference type="NCBI Taxonomy" id="90262"/>
    <lineage>
        <taxon>Eukaryota</taxon>
        <taxon>Fungi</taxon>
        <taxon>Fungi incertae sedis</taxon>
        <taxon>Mucoromycota</taxon>
        <taxon>Mucoromycotina</taxon>
        <taxon>Mucoromycetes</taxon>
        <taxon>Mucorales</taxon>
        <taxon>Cunninghamellaceae</taxon>
        <taxon>Absidia</taxon>
    </lineage>
</organism>
<name>A0A1X2ILX2_9FUNG</name>
<proteinExistence type="predicted"/>
<keyword evidence="2" id="KW-0723">Serine/threonine-protein kinase</keyword>
<comment type="catalytic activity">
    <reaction evidence="8">
        <text>L-seryl-[protein] + ATP = O-phospho-L-seryl-[protein] + ADP + H(+)</text>
        <dbReference type="Rhea" id="RHEA:17989"/>
        <dbReference type="Rhea" id="RHEA-COMP:9863"/>
        <dbReference type="Rhea" id="RHEA-COMP:11604"/>
        <dbReference type="ChEBI" id="CHEBI:15378"/>
        <dbReference type="ChEBI" id="CHEBI:29999"/>
        <dbReference type="ChEBI" id="CHEBI:30616"/>
        <dbReference type="ChEBI" id="CHEBI:83421"/>
        <dbReference type="ChEBI" id="CHEBI:456216"/>
        <dbReference type="EC" id="2.7.11.1"/>
    </reaction>
</comment>
<dbReference type="Gene3D" id="1.10.510.10">
    <property type="entry name" value="Transferase(Phosphotransferase) domain 1"/>
    <property type="match status" value="1"/>
</dbReference>
<evidence type="ECO:0000256" key="1">
    <source>
        <dbReference type="ARBA" id="ARBA00012513"/>
    </source>
</evidence>
<reference evidence="10 11" key="1">
    <citation type="submission" date="2016-07" db="EMBL/GenBank/DDBJ databases">
        <title>Pervasive Adenine N6-methylation of Active Genes in Fungi.</title>
        <authorList>
            <consortium name="DOE Joint Genome Institute"/>
            <person name="Mondo S.J."/>
            <person name="Dannebaum R.O."/>
            <person name="Kuo R.C."/>
            <person name="Labutti K."/>
            <person name="Haridas S."/>
            <person name="Kuo A."/>
            <person name="Salamov A."/>
            <person name="Ahrendt S.R."/>
            <person name="Lipzen A."/>
            <person name="Sullivan W."/>
            <person name="Andreopoulos W.B."/>
            <person name="Clum A."/>
            <person name="Lindquist E."/>
            <person name="Daum C."/>
            <person name="Ramamoorthy G.K."/>
            <person name="Gryganskyi A."/>
            <person name="Culley D."/>
            <person name="Magnuson J.K."/>
            <person name="James T.Y."/>
            <person name="O'Malley M.A."/>
            <person name="Stajich J.E."/>
            <person name="Spatafora J.W."/>
            <person name="Visel A."/>
            <person name="Grigoriev I.V."/>
        </authorList>
    </citation>
    <scope>NUCLEOTIDE SEQUENCE [LARGE SCALE GENOMIC DNA]</scope>
    <source>
        <strain evidence="10 11">NRRL 1336</strain>
    </source>
</reference>
<dbReference type="Proteomes" id="UP000193560">
    <property type="component" value="Unassembled WGS sequence"/>
</dbReference>
<keyword evidence="6" id="KW-0067">ATP-binding</keyword>
<evidence type="ECO:0000256" key="5">
    <source>
        <dbReference type="ARBA" id="ARBA00022777"/>
    </source>
</evidence>
<dbReference type="GO" id="GO:0005524">
    <property type="term" value="F:ATP binding"/>
    <property type="evidence" value="ECO:0007669"/>
    <property type="project" value="UniProtKB-KW"/>
</dbReference>
<evidence type="ECO:0000256" key="8">
    <source>
        <dbReference type="ARBA" id="ARBA00048679"/>
    </source>
</evidence>
<dbReference type="AlphaFoldDB" id="A0A1X2ILX2"/>
<comment type="caution">
    <text evidence="10">The sequence shown here is derived from an EMBL/GenBank/DDBJ whole genome shotgun (WGS) entry which is preliminary data.</text>
</comment>
<evidence type="ECO:0000256" key="4">
    <source>
        <dbReference type="ARBA" id="ARBA00022741"/>
    </source>
</evidence>
<dbReference type="Pfam" id="PF00069">
    <property type="entry name" value="Pkinase"/>
    <property type="match status" value="1"/>
</dbReference>
<evidence type="ECO:0000256" key="2">
    <source>
        <dbReference type="ARBA" id="ARBA00022527"/>
    </source>
</evidence>